<evidence type="ECO:0000313" key="8">
    <source>
        <dbReference type="EMBL" id="KAF3447607.1"/>
    </source>
</evidence>
<evidence type="ECO:0000256" key="1">
    <source>
        <dbReference type="ARBA" id="ARBA00022538"/>
    </source>
</evidence>
<keyword evidence="1" id="KW-0633">Potassium transport</keyword>
<dbReference type="Gene3D" id="1.10.287.70">
    <property type="match status" value="1"/>
</dbReference>
<keyword evidence="5" id="KW-0407">Ion channel</keyword>
<organism evidence="8 9">
    <name type="scientific">Rhamnella rubrinervis</name>
    <dbReference type="NCBI Taxonomy" id="2594499"/>
    <lineage>
        <taxon>Eukaryota</taxon>
        <taxon>Viridiplantae</taxon>
        <taxon>Streptophyta</taxon>
        <taxon>Embryophyta</taxon>
        <taxon>Tracheophyta</taxon>
        <taxon>Spermatophyta</taxon>
        <taxon>Magnoliopsida</taxon>
        <taxon>eudicotyledons</taxon>
        <taxon>Gunneridae</taxon>
        <taxon>Pentapetalae</taxon>
        <taxon>rosids</taxon>
        <taxon>fabids</taxon>
        <taxon>Rosales</taxon>
        <taxon>Rhamnaceae</taxon>
        <taxon>rhamnoid group</taxon>
        <taxon>Rhamneae</taxon>
        <taxon>Rhamnella</taxon>
    </lineage>
</organism>
<evidence type="ECO:0000256" key="6">
    <source>
        <dbReference type="SAM" id="Phobius"/>
    </source>
</evidence>
<keyword evidence="6" id="KW-0472">Membrane</keyword>
<evidence type="ECO:0000256" key="5">
    <source>
        <dbReference type="ARBA" id="ARBA00023303"/>
    </source>
</evidence>
<keyword evidence="9" id="KW-1185">Reference proteome</keyword>
<keyword evidence="6" id="KW-0812">Transmembrane</keyword>
<keyword evidence="3" id="KW-0851">Voltage-gated channel</keyword>
<dbReference type="PANTHER" id="PTHR45743">
    <property type="entry name" value="POTASSIUM CHANNEL AKT1"/>
    <property type="match status" value="1"/>
</dbReference>
<dbReference type="InterPro" id="IPR013099">
    <property type="entry name" value="K_chnl_dom"/>
</dbReference>
<keyword evidence="3" id="KW-0813">Transport</keyword>
<dbReference type="OrthoDB" id="426293at2759"/>
<keyword evidence="6" id="KW-1133">Transmembrane helix</keyword>
<dbReference type="Pfam" id="PF07885">
    <property type="entry name" value="Ion_trans_2"/>
    <property type="match status" value="1"/>
</dbReference>
<evidence type="ECO:0000259" key="7">
    <source>
        <dbReference type="Pfam" id="PF07885"/>
    </source>
</evidence>
<evidence type="ECO:0000256" key="3">
    <source>
        <dbReference type="ARBA" id="ARBA00022882"/>
    </source>
</evidence>
<gene>
    <name evidence="8" type="ORF">FNV43_RR12794</name>
</gene>
<dbReference type="InterPro" id="IPR045319">
    <property type="entry name" value="KAT/AKT"/>
</dbReference>
<evidence type="ECO:0000256" key="2">
    <source>
        <dbReference type="ARBA" id="ARBA00022826"/>
    </source>
</evidence>
<dbReference type="EMBL" id="VOIH02000005">
    <property type="protein sequence ID" value="KAF3447607.1"/>
    <property type="molecule type" value="Genomic_DNA"/>
</dbReference>
<evidence type="ECO:0000313" key="9">
    <source>
        <dbReference type="Proteomes" id="UP000796880"/>
    </source>
</evidence>
<keyword evidence="3" id="KW-0406">Ion transport</keyword>
<evidence type="ECO:0000256" key="4">
    <source>
        <dbReference type="ARBA" id="ARBA00022958"/>
    </source>
</evidence>
<dbReference type="GO" id="GO:0005249">
    <property type="term" value="F:voltage-gated potassium channel activity"/>
    <property type="evidence" value="ECO:0007669"/>
    <property type="project" value="InterPro"/>
</dbReference>
<keyword evidence="4" id="KW-0630">Potassium</keyword>
<feature type="domain" description="Potassium channel" evidence="7">
    <location>
        <begin position="192"/>
        <end position="236"/>
    </location>
</feature>
<dbReference type="GO" id="GO:0034702">
    <property type="term" value="C:monoatomic ion channel complex"/>
    <property type="evidence" value="ECO:0007669"/>
    <property type="project" value="UniProtKB-KW"/>
</dbReference>
<name>A0A8K0MIZ0_9ROSA</name>
<protein>
    <recommendedName>
        <fullName evidence="7">Potassium channel domain-containing protein</fullName>
    </recommendedName>
</protein>
<dbReference type="AlphaFoldDB" id="A0A8K0MIZ0"/>
<sequence length="265" mass="30198">MKLKYRSMREDELPSAIISLSGNIDTALVVFGVFDLIYAFYRIQEIPVTRRFIHGLVSICDSIGWLQTTLNMTKQNGTMHNQIIPYIPRAAPTTPSTHATANCNPLIILKITRIWSVSRYIKEKQKRLDAQYYRGNALQMIDIFLTLNFWLHLQTCIFGYLAITQKEEESWVSSAGFGRPGKFYRNLPVLDKYMMCLYFSGSTLTTVGYGDIHAVNVTEYFVVHLFITIYYVLNPILQAKITTLAGRLQGTPVSPSSLDTPPQHQ</sequence>
<keyword evidence="2" id="KW-0631">Potassium channel</keyword>
<dbReference type="PANTHER" id="PTHR45743:SF2">
    <property type="entry name" value="POTASSIUM CHANNEL AKT1"/>
    <property type="match status" value="1"/>
</dbReference>
<reference evidence="8" key="1">
    <citation type="submission" date="2020-03" db="EMBL/GenBank/DDBJ databases">
        <title>A high-quality chromosome-level genome assembly of a woody plant with both climbing and erect habits, Rhamnella rubrinervis.</title>
        <authorList>
            <person name="Lu Z."/>
            <person name="Yang Y."/>
            <person name="Zhu X."/>
            <person name="Sun Y."/>
        </authorList>
    </citation>
    <scope>NUCLEOTIDE SEQUENCE</scope>
    <source>
        <strain evidence="8">BYM</strain>
        <tissue evidence="8">Leaf</tissue>
    </source>
</reference>
<feature type="transmembrane region" description="Helical" evidence="6">
    <location>
        <begin position="212"/>
        <end position="233"/>
    </location>
</feature>
<accession>A0A8K0MIZ0</accession>
<comment type="caution">
    <text evidence="8">The sequence shown here is derived from an EMBL/GenBank/DDBJ whole genome shotgun (WGS) entry which is preliminary data.</text>
</comment>
<dbReference type="SUPFAM" id="SSF81324">
    <property type="entry name" value="Voltage-gated potassium channels"/>
    <property type="match status" value="1"/>
</dbReference>
<proteinExistence type="predicted"/>
<dbReference type="Proteomes" id="UP000796880">
    <property type="component" value="Unassembled WGS sequence"/>
</dbReference>